<dbReference type="GO" id="GO:0030490">
    <property type="term" value="P:maturation of SSU-rRNA"/>
    <property type="evidence" value="ECO:0007669"/>
    <property type="project" value="TreeGrafter"/>
</dbReference>
<feature type="domain" description="MIP18 family-like" evidence="8">
    <location>
        <begin position="38"/>
        <end position="116"/>
    </location>
</feature>
<dbReference type="InterPro" id="IPR036283">
    <property type="entry name" value="NOB1_Zf-like_sf"/>
</dbReference>
<keyword evidence="5" id="KW-0378">Hydrolase</keyword>
<keyword evidence="4" id="KW-0479">Metal-binding</keyword>
<dbReference type="InterPro" id="IPR034904">
    <property type="entry name" value="FSCA_dom_sf"/>
</dbReference>
<dbReference type="InterPro" id="IPR033411">
    <property type="entry name" value="Ribonuclease_PIN"/>
</dbReference>
<protein>
    <submittedName>
        <fullName evidence="12">RNA-binding protein NOB1</fullName>
    </submittedName>
</protein>
<dbReference type="SUPFAM" id="SSF117916">
    <property type="entry name" value="Fe-S cluster assembly (FSCA) domain-like"/>
    <property type="match status" value="1"/>
</dbReference>
<dbReference type="Gene3D" id="3.30.300.130">
    <property type="entry name" value="Fe-S cluster assembly (FSCA)"/>
    <property type="match status" value="1"/>
</dbReference>
<evidence type="ECO:0000259" key="9">
    <source>
        <dbReference type="Pfam" id="PF08772"/>
    </source>
</evidence>
<dbReference type="InterPro" id="IPR014881">
    <property type="entry name" value="NOB1_Zn-bd"/>
</dbReference>
<dbReference type="InterPro" id="IPR002744">
    <property type="entry name" value="MIP18-like"/>
</dbReference>
<dbReference type="GO" id="GO:0004521">
    <property type="term" value="F:RNA endonuclease activity"/>
    <property type="evidence" value="ECO:0007669"/>
    <property type="project" value="TreeGrafter"/>
</dbReference>
<evidence type="ECO:0000256" key="5">
    <source>
        <dbReference type="ARBA" id="ARBA00022801"/>
    </source>
</evidence>
<dbReference type="Gene3D" id="3.40.50.1010">
    <property type="entry name" value="5'-nuclease"/>
    <property type="match status" value="1"/>
</dbReference>
<evidence type="ECO:0000313" key="11">
    <source>
        <dbReference type="Proteomes" id="UP000050790"/>
    </source>
</evidence>
<evidence type="ECO:0000256" key="6">
    <source>
        <dbReference type="ARBA" id="ARBA00022829"/>
    </source>
</evidence>
<dbReference type="GO" id="GO:0031981">
    <property type="term" value="C:nuclear lumen"/>
    <property type="evidence" value="ECO:0007669"/>
    <property type="project" value="UniProtKB-ARBA"/>
</dbReference>
<dbReference type="GO" id="GO:0016787">
    <property type="term" value="F:hydrolase activity"/>
    <property type="evidence" value="ECO:0007669"/>
    <property type="project" value="UniProtKB-KW"/>
</dbReference>
<feature type="region of interest" description="Disordered" evidence="7">
    <location>
        <begin position="556"/>
        <end position="581"/>
    </location>
</feature>
<sequence>MLENLNPVLHVPVKPRLNRLGLNINNFEWDGQRQLIDKAEIFDHIRDIRDPEHPHSLEVLSVLTDDWINVNDAESWVCVEYSPTIPGCSMATLIGLAIKVKLIRSLPRRFKIEVKVKPGTHDSEDEINKQLADKERVAAALENPALFKLSHFRISHYTGGWTICCFEASSFMVLNERTSHIVVDTAPFVKRTRLETFGASIYTIPQVLAEIKDVQTREYMNCLPYALNCQVPETNSINIIKGIAKQTGDLSVLSATDINVIALTYELHKRYIGEPKIKDVKPLPSNLGSLARSQLPKSNTKSNPSVDACDETETFGSENNDTETSEPDDDDWITENNFDEKAMTNFGLGGKIADILEPINEVETNVVACLTTDFAMQNVLFHAGLDIVSINGLRIRQPRTHLLWCCACFKPTKRTDTYFCPWCGHASLRRIPVTLHEDGQLEFHFAKRFMHRRRGLKQPVRIPKGGKYADEPIYCADQRIPDRRPARPKNPKVLPLATNGLLGFEDEELSNVLEFQCNLSNVVFPLNDVTSRSALCGIRSDHQIPSRSYLQGVHAEHGLKPTRGKAHIVRPRTGNKKKHKS</sequence>
<reference evidence="12" key="1">
    <citation type="submission" date="2023-11" db="UniProtKB">
        <authorList>
            <consortium name="WormBaseParasite"/>
        </authorList>
    </citation>
    <scope>IDENTIFICATION</scope>
</reference>
<proteinExistence type="inferred from homology"/>
<keyword evidence="6" id="KW-0159">Chromosome partition</keyword>
<evidence type="ECO:0000256" key="2">
    <source>
        <dbReference type="ARBA" id="ARBA00010381"/>
    </source>
</evidence>
<evidence type="ECO:0000259" key="8">
    <source>
        <dbReference type="Pfam" id="PF01883"/>
    </source>
</evidence>
<evidence type="ECO:0000313" key="12">
    <source>
        <dbReference type="WBParaSite" id="SMRG1_84360.1"/>
    </source>
</evidence>
<feature type="compositionally biased region" description="Basic residues" evidence="7">
    <location>
        <begin position="560"/>
        <end position="581"/>
    </location>
</feature>
<organism evidence="11 12">
    <name type="scientific">Schistosoma margrebowiei</name>
    <dbReference type="NCBI Taxonomy" id="48269"/>
    <lineage>
        <taxon>Eukaryota</taxon>
        <taxon>Metazoa</taxon>
        <taxon>Spiralia</taxon>
        <taxon>Lophotrochozoa</taxon>
        <taxon>Platyhelminthes</taxon>
        <taxon>Trematoda</taxon>
        <taxon>Digenea</taxon>
        <taxon>Strigeidida</taxon>
        <taxon>Schistosomatoidea</taxon>
        <taxon>Schistosomatidae</taxon>
        <taxon>Schistosoma</taxon>
    </lineage>
</organism>
<evidence type="ECO:0000256" key="7">
    <source>
        <dbReference type="SAM" id="MobiDB-lite"/>
    </source>
</evidence>
<feature type="domain" description="Nin one binding (NOB1) Zn-ribbon-like" evidence="9">
    <location>
        <begin position="395"/>
        <end position="466"/>
    </location>
</feature>
<dbReference type="Proteomes" id="UP000050790">
    <property type="component" value="Unassembled WGS sequence"/>
</dbReference>
<dbReference type="GO" id="GO:0046872">
    <property type="term" value="F:metal ion binding"/>
    <property type="evidence" value="ECO:0007669"/>
    <property type="project" value="UniProtKB-KW"/>
</dbReference>
<dbReference type="FunFam" id="3.40.50.1010:FF:000020">
    <property type="entry name" value="20S-pre-rRNA D-site endonuclease NOB1"/>
    <property type="match status" value="1"/>
</dbReference>
<dbReference type="Pfam" id="PF08772">
    <property type="entry name" value="Zn_ribbon_NOB1"/>
    <property type="match status" value="1"/>
</dbReference>
<dbReference type="PANTHER" id="PTHR12814">
    <property type="entry name" value="RNA-BINDING PROTEIN NOB1"/>
    <property type="match status" value="1"/>
</dbReference>
<dbReference type="SUPFAM" id="SSF144206">
    <property type="entry name" value="NOB1 zinc finger-like"/>
    <property type="match status" value="1"/>
</dbReference>
<name>A0AA85AGY1_9TREM</name>
<evidence type="ECO:0000256" key="4">
    <source>
        <dbReference type="ARBA" id="ARBA00022723"/>
    </source>
</evidence>
<evidence type="ECO:0000259" key="10">
    <source>
        <dbReference type="Pfam" id="PF17146"/>
    </source>
</evidence>
<comment type="similarity">
    <text evidence="2">Belongs to the MIP18 family.</text>
</comment>
<dbReference type="GO" id="GO:0097361">
    <property type="term" value="C:cytosolic [4Fe-4S] assembly targeting complex"/>
    <property type="evidence" value="ECO:0007669"/>
    <property type="project" value="UniProtKB-ARBA"/>
</dbReference>
<keyword evidence="3" id="KW-0540">Nuclease</keyword>
<dbReference type="AlphaFoldDB" id="A0AA85AGY1"/>
<dbReference type="CDD" id="cd09876">
    <property type="entry name" value="PIN_Nob1-like"/>
    <property type="match status" value="1"/>
</dbReference>
<dbReference type="FunFam" id="3.30.300.130:FF:000005">
    <property type="entry name" value="Mitotic spindle-associated mmxd complex subunit"/>
    <property type="match status" value="1"/>
</dbReference>
<dbReference type="Gene3D" id="6.20.210.10">
    <property type="entry name" value="Nin one binding (NOB1), Zn-ribbon-like"/>
    <property type="match status" value="1"/>
</dbReference>
<feature type="compositionally biased region" description="Acidic residues" evidence="7">
    <location>
        <begin position="320"/>
        <end position="331"/>
    </location>
</feature>
<feature type="region of interest" description="Disordered" evidence="7">
    <location>
        <begin position="283"/>
        <end position="331"/>
    </location>
</feature>
<dbReference type="PANTHER" id="PTHR12814:SF2">
    <property type="entry name" value="RNA-BINDING PROTEIN NOB1"/>
    <property type="match status" value="1"/>
</dbReference>
<evidence type="ECO:0000256" key="1">
    <source>
        <dbReference type="ARBA" id="ARBA00005858"/>
    </source>
</evidence>
<dbReference type="GO" id="GO:0007059">
    <property type="term" value="P:chromosome segregation"/>
    <property type="evidence" value="ECO:0007669"/>
    <property type="project" value="UniProtKB-KW"/>
</dbReference>
<dbReference type="Gene3D" id="6.10.250.1280">
    <property type="match status" value="1"/>
</dbReference>
<feature type="domain" description="Ribonuclease PIN" evidence="10">
    <location>
        <begin position="181"/>
        <end position="267"/>
    </location>
</feature>
<dbReference type="WBParaSite" id="SMRG1_84360.1">
    <property type="protein sequence ID" value="SMRG1_84360.1"/>
    <property type="gene ID" value="SMRG1_84360"/>
</dbReference>
<dbReference type="Pfam" id="PF01883">
    <property type="entry name" value="FeS_assembly_P"/>
    <property type="match status" value="1"/>
</dbReference>
<accession>A0AA85AGY1</accession>
<feature type="compositionally biased region" description="Polar residues" evidence="7">
    <location>
        <begin position="286"/>
        <end position="305"/>
    </location>
</feature>
<dbReference type="GO" id="GO:0030688">
    <property type="term" value="C:preribosome, small subunit precursor"/>
    <property type="evidence" value="ECO:0007669"/>
    <property type="project" value="TreeGrafter"/>
</dbReference>
<comment type="similarity">
    <text evidence="1">Belongs to the NOB1 family.</text>
</comment>
<evidence type="ECO:0000256" key="3">
    <source>
        <dbReference type="ARBA" id="ARBA00022722"/>
    </source>
</evidence>
<dbReference type="InterPro" id="IPR039907">
    <property type="entry name" value="NOB1"/>
</dbReference>
<dbReference type="Pfam" id="PF17146">
    <property type="entry name" value="PIN_6"/>
    <property type="match status" value="1"/>
</dbReference>